<accession>A0A6N8FMD0</accession>
<gene>
    <name evidence="2" type="ORF">GMD78_10890</name>
</gene>
<evidence type="ECO:0000313" key="2">
    <source>
        <dbReference type="EMBL" id="MUK88899.1"/>
    </source>
</evidence>
<dbReference type="SUPFAM" id="SSF53335">
    <property type="entry name" value="S-adenosyl-L-methionine-dependent methyltransferases"/>
    <property type="match status" value="1"/>
</dbReference>
<dbReference type="InterPro" id="IPR029063">
    <property type="entry name" value="SAM-dependent_MTases_sf"/>
</dbReference>
<dbReference type="RefSeq" id="WP_155668871.1">
    <property type="nucleotide sequence ID" value="NZ_WOCA01000007.1"/>
</dbReference>
<dbReference type="EMBL" id="WOCA01000007">
    <property type="protein sequence ID" value="MUK88899.1"/>
    <property type="molecule type" value="Genomic_DNA"/>
</dbReference>
<evidence type="ECO:0000259" key="1">
    <source>
        <dbReference type="Pfam" id="PF13649"/>
    </source>
</evidence>
<keyword evidence="2" id="KW-0808">Transferase</keyword>
<evidence type="ECO:0000313" key="3">
    <source>
        <dbReference type="Proteomes" id="UP000469125"/>
    </source>
</evidence>
<feature type="domain" description="Methyltransferase" evidence="1">
    <location>
        <begin position="53"/>
        <end position="154"/>
    </location>
</feature>
<dbReference type="Pfam" id="PF13649">
    <property type="entry name" value="Methyltransf_25"/>
    <property type="match status" value="1"/>
</dbReference>
<dbReference type="InterPro" id="IPR041698">
    <property type="entry name" value="Methyltransf_25"/>
</dbReference>
<organism evidence="2 3">
    <name type="scientific">Ornithinibacillus caprae</name>
    <dbReference type="NCBI Taxonomy" id="2678566"/>
    <lineage>
        <taxon>Bacteria</taxon>
        <taxon>Bacillati</taxon>
        <taxon>Bacillota</taxon>
        <taxon>Bacilli</taxon>
        <taxon>Bacillales</taxon>
        <taxon>Bacillaceae</taxon>
        <taxon>Ornithinibacillus</taxon>
    </lineage>
</organism>
<dbReference type="Gene3D" id="3.40.50.150">
    <property type="entry name" value="Vaccinia Virus protein VP39"/>
    <property type="match status" value="1"/>
</dbReference>
<dbReference type="GO" id="GO:0008168">
    <property type="term" value="F:methyltransferase activity"/>
    <property type="evidence" value="ECO:0007669"/>
    <property type="project" value="UniProtKB-KW"/>
</dbReference>
<dbReference type="Proteomes" id="UP000469125">
    <property type="component" value="Unassembled WGS sequence"/>
</dbReference>
<comment type="caution">
    <text evidence="2">The sequence shown here is derived from an EMBL/GenBank/DDBJ whole genome shotgun (WGS) entry which is preliminary data.</text>
</comment>
<reference evidence="2 3" key="1">
    <citation type="submission" date="2019-11" db="EMBL/GenBank/DDBJ databases">
        <authorList>
            <person name="Li X."/>
        </authorList>
    </citation>
    <scope>NUCLEOTIDE SEQUENCE [LARGE SCALE GENOMIC DNA]</scope>
    <source>
        <strain evidence="2 3">L9</strain>
    </source>
</reference>
<dbReference type="GO" id="GO:0032259">
    <property type="term" value="P:methylation"/>
    <property type="evidence" value="ECO:0007669"/>
    <property type="project" value="UniProtKB-KW"/>
</dbReference>
<keyword evidence="3" id="KW-1185">Reference proteome</keyword>
<protein>
    <submittedName>
        <fullName evidence="2">Methyltransferase domain-containing protein</fullName>
    </submittedName>
</protein>
<dbReference type="AlphaFoldDB" id="A0A6N8FMD0"/>
<proteinExistence type="predicted"/>
<dbReference type="CDD" id="cd02440">
    <property type="entry name" value="AdoMet_MTases"/>
    <property type="match status" value="1"/>
</dbReference>
<name>A0A6N8FMD0_9BACI</name>
<keyword evidence="2" id="KW-0489">Methyltransferase</keyword>
<sequence>MRQIELIRSEEKKYHDYCYDNYKLFEAGSWLHRPVKTVMELLPYFDIYEEINVLDLGCGVGRNSIPVAKAFVDKQCRIDCVDLLDSAIRRLKDYSSEYGVSNLIKAVKANIEDYHIKPNEYDFIIAVSSIEHVDSQKQFDRVIRQMAAGTKNGGINCIIVNSDVKEMDIETGEKLPVQMEINISTSNMKKKLEEMYGGWNLVKQIVKPLEYNINRNGKEILLRTNAITYVVRK</sequence>